<organism evidence="2 3">
    <name type="scientific">Pseudoduganella ginsengisoli</name>
    <dbReference type="NCBI Taxonomy" id="1462440"/>
    <lineage>
        <taxon>Bacteria</taxon>
        <taxon>Pseudomonadati</taxon>
        <taxon>Pseudomonadota</taxon>
        <taxon>Betaproteobacteria</taxon>
        <taxon>Burkholderiales</taxon>
        <taxon>Oxalobacteraceae</taxon>
        <taxon>Telluria group</taxon>
        <taxon>Pseudoduganella</taxon>
    </lineage>
</organism>
<keyword evidence="1" id="KW-0472">Membrane</keyword>
<accession>A0A6L6PZG8</accession>
<keyword evidence="1" id="KW-0812">Transmembrane</keyword>
<evidence type="ECO:0000313" key="3">
    <source>
        <dbReference type="Proteomes" id="UP000484015"/>
    </source>
</evidence>
<evidence type="ECO:0000313" key="2">
    <source>
        <dbReference type="EMBL" id="MTW02162.1"/>
    </source>
</evidence>
<sequence>MADKAETADINDAGMVAGSYVNSSAFLYQNGAATPIPFPGAFKTMAVAINARGMLLAGLGVIGVALRRRSSTAGQGR</sequence>
<keyword evidence="1" id="KW-1133">Transmembrane helix</keyword>
<dbReference type="RefSeq" id="WP_155438561.1">
    <property type="nucleotide sequence ID" value="NZ_WNLA01000004.1"/>
</dbReference>
<evidence type="ECO:0008006" key="4">
    <source>
        <dbReference type="Google" id="ProtNLM"/>
    </source>
</evidence>
<evidence type="ECO:0000256" key="1">
    <source>
        <dbReference type="SAM" id="Phobius"/>
    </source>
</evidence>
<proteinExistence type="predicted"/>
<comment type="caution">
    <text evidence="2">The sequence shown here is derived from an EMBL/GenBank/DDBJ whole genome shotgun (WGS) entry which is preliminary data.</text>
</comment>
<reference evidence="2 3" key="1">
    <citation type="submission" date="2019-11" db="EMBL/GenBank/DDBJ databases">
        <title>Type strains purchased from KCTC, JCM and DSMZ.</title>
        <authorList>
            <person name="Lu H."/>
        </authorList>
    </citation>
    <scope>NUCLEOTIDE SEQUENCE [LARGE SCALE GENOMIC DNA]</scope>
    <source>
        <strain evidence="2 3">KCTC 42409</strain>
    </source>
</reference>
<name>A0A6L6PZG8_9BURK</name>
<feature type="transmembrane region" description="Helical" evidence="1">
    <location>
        <begin position="45"/>
        <end position="66"/>
    </location>
</feature>
<dbReference type="AlphaFoldDB" id="A0A6L6PZG8"/>
<protein>
    <recommendedName>
        <fullName evidence="4">IPTL-CTERM sorting domain-containing protein</fullName>
    </recommendedName>
</protein>
<dbReference type="EMBL" id="WNLA01000004">
    <property type="protein sequence ID" value="MTW02162.1"/>
    <property type="molecule type" value="Genomic_DNA"/>
</dbReference>
<keyword evidence="3" id="KW-1185">Reference proteome</keyword>
<gene>
    <name evidence="2" type="ORF">GM668_08655</name>
</gene>
<dbReference type="Proteomes" id="UP000484015">
    <property type="component" value="Unassembled WGS sequence"/>
</dbReference>